<feature type="region of interest" description="Disordered" evidence="1">
    <location>
        <begin position="107"/>
        <end position="130"/>
    </location>
</feature>
<proteinExistence type="predicted"/>
<organism evidence="2 3">
    <name type="scientific">Saguinus oedipus</name>
    <name type="common">Cotton-top tamarin</name>
    <name type="synonym">Oedipomidas oedipus</name>
    <dbReference type="NCBI Taxonomy" id="9490"/>
    <lineage>
        <taxon>Eukaryota</taxon>
        <taxon>Metazoa</taxon>
        <taxon>Chordata</taxon>
        <taxon>Craniata</taxon>
        <taxon>Vertebrata</taxon>
        <taxon>Euteleostomi</taxon>
        <taxon>Mammalia</taxon>
        <taxon>Eutheria</taxon>
        <taxon>Euarchontoglires</taxon>
        <taxon>Primates</taxon>
        <taxon>Haplorrhini</taxon>
        <taxon>Platyrrhini</taxon>
        <taxon>Cebidae</taxon>
        <taxon>Callitrichinae</taxon>
        <taxon>Saguinus</taxon>
    </lineage>
</organism>
<reference evidence="2 3" key="1">
    <citation type="submission" date="2023-05" db="EMBL/GenBank/DDBJ databases">
        <title>B98-5 Cell Line De Novo Hybrid Assembly: An Optical Mapping Approach.</title>
        <authorList>
            <person name="Kananen K."/>
            <person name="Auerbach J.A."/>
            <person name="Kautto E."/>
            <person name="Blachly J.S."/>
        </authorList>
    </citation>
    <scope>NUCLEOTIDE SEQUENCE [LARGE SCALE GENOMIC DNA]</scope>
    <source>
        <strain evidence="2">B95-8</strain>
        <tissue evidence="2">Cell line</tissue>
    </source>
</reference>
<accession>A0ABQ9VMR4</accession>
<evidence type="ECO:0000313" key="3">
    <source>
        <dbReference type="Proteomes" id="UP001266305"/>
    </source>
</evidence>
<comment type="caution">
    <text evidence="2">The sequence shown here is derived from an EMBL/GenBank/DDBJ whole genome shotgun (WGS) entry which is preliminary data.</text>
</comment>
<feature type="compositionally biased region" description="Low complexity" evidence="1">
    <location>
        <begin position="115"/>
        <end position="124"/>
    </location>
</feature>
<evidence type="ECO:0000313" key="2">
    <source>
        <dbReference type="EMBL" id="KAK2110673.1"/>
    </source>
</evidence>
<dbReference type="EMBL" id="JASSZA010000005">
    <property type="protein sequence ID" value="KAK2110673.1"/>
    <property type="molecule type" value="Genomic_DNA"/>
</dbReference>
<dbReference type="Proteomes" id="UP001266305">
    <property type="component" value="Unassembled WGS sequence"/>
</dbReference>
<sequence>MDELPFSEAVLEQALSEPCDLDAALLTDIEVGVAQVAPWPLSPPPGRQSELRAVDLGGPGLAEPSWLLPWLPPWRLPGRAGVPWRLRAGTRAPLRVPGRSPALWRPRLELGTRASSKPRPSPSSHGRCSPTCPATGRVFRVCYRHRLRTHSLTECQARS</sequence>
<name>A0ABQ9VMR4_SAGOE</name>
<evidence type="ECO:0000256" key="1">
    <source>
        <dbReference type="SAM" id="MobiDB-lite"/>
    </source>
</evidence>
<keyword evidence="3" id="KW-1185">Reference proteome</keyword>
<gene>
    <name evidence="2" type="ORF">P7K49_010419</name>
</gene>
<protein>
    <submittedName>
        <fullName evidence="2">Uncharacterized protein</fullName>
    </submittedName>
</protein>